<dbReference type="Gene3D" id="3.30.465.10">
    <property type="match status" value="1"/>
</dbReference>
<dbReference type="InterPro" id="IPR036318">
    <property type="entry name" value="FAD-bd_PCMH-like_sf"/>
</dbReference>
<keyword evidence="3" id="KW-0285">Flavoprotein</keyword>
<dbReference type="GO" id="GO:0016491">
    <property type="term" value="F:oxidoreductase activity"/>
    <property type="evidence" value="ECO:0007669"/>
    <property type="project" value="UniProtKB-KW"/>
</dbReference>
<dbReference type="AlphaFoldDB" id="A0A2N7VRW1"/>
<comment type="similarity">
    <text evidence="2">Belongs to the oxygen-dependent FAD-linked oxidoreductase family.</text>
</comment>
<keyword evidence="5" id="KW-0560">Oxidoreductase</keyword>
<dbReference type="InterPro" id="IPR012951">
    <property type="entry name" value="BBE"/>
</dbReference>
<evidence type="ECO:0000259" key="6">
    <source>
        <dbReference type="PROSITE" id="PS51387"/>
    </source>
</evidence>
<keyword evidence="4" id="KW-0274">FAD</keyword>
<dbReference type="PANTHER" id="PTHR42973:SF39">
    <property type="entry name" value="FAD-BINDING PCMH-TYPE DOMAIN-CONTAINING PROTEIN"/>
    <property type="match status" value="1"/>
</dbReference>
<dbReference type="InterPro" id="IPR016167">
    <property type="entry name" value="FAD-bd_PCMH_sub1"/>
</dbReference>
<dbReference type="InterPro" id="IPR016169">
    <property type="entry name" value="FAD-bd_PCMH_sub2"/>
</dbReference>
<accession>A0A2N7VRW1</accession>
<dbReference type="InterPro" id="IPR006094">
    <property type="entry name" value="Oxid_FAD_bind_N"/>
</dbReference>
<dbReference type="InterPro" id="IPR016166">
    <property type="entry name" value="FAD-bd_PCMH"/>
</dbReference>
<dbReference type="SUPFAM" id="SSF56176">
    <property type="entry name" value="FAD-binding/transporter-associated domain-like"/>
    <property type="match status" value="1"/>
</dbReference>
<dbReference type="RefSeq" id="WP_102611717.1">
    <property type="nucleotide sequence ID" value="NZ_CADIKD010000009.1"/>
</dbReference>
<evidence type="ECO:0000313" key="8">
    <source>
        <dbReference type="Proteomes" id="UP000235347"/>
    </source>
</evidence>
<dbReference type="InterPro" id="IPR006093">
    <property type="entry name" value="Oxy_OxRdtase_FAD_BS"/>
</dbReference>
<evidence type="ECO:0000256" key="3">
    <source>
        <dbReference type="ARBA" id="ARBA00022630"/>
    </source>
</evidence>
<comment type="caution">
    <text evidence="7">The sequence shown here is derived from an EMBL/GenBank/DDBJ whole genome shotgun (WGS) entry which is preliminary data.</text>
</comment>
<proteinExistence type="inferred from homology"/>
<evidence type="ECO:0000313" key="7">
    <source>
        <dbReference type="EMBL" id="PMS19897.1"/>
    </source>
</evidence>
<organism evidence="7 8">
    <name type="scientific">Trinickia soli</name>
    <dbReference type="NCBI Taxonomy" id="380675"/>
    <lineage>
        <taxon>Bacteria</taxon>
        <taxon>Pseudomonadati</taxon>
        <taxon>Pseudomonadota</taxon>
        <taxon>Betaproteobacteria</taxon>
        <taxon>Burkholderiales</taxon>
        <taxon>Burkholderiaceae</taxon>
        <taxon>Trinickia</taxon>
    </lineage>
</organism>
<dbReference type="Proteomes" id="UP000235347">
    <property type="component" value="Unassembled WGS sequence"/>
</dbReference>
<dbReference type="PROSITE" id="PS00862">
    <property type="entry name" value="OX2_COVAL_FAD"/>
    <property type="match status" value="1"/>
</dbReference>
<comment type="cofactor">
    <cofactor evidence="1">
        <name>FAD</name>
        <dbReference type="ChEBI" id="CHEBI:57692"/>
    </cofactor>
</comment>
<name>A0A2N7VRW1_9BURK</name>
<dbReference type="Pfam" id="PF08031">
    <property type="entry name" value="BBE"/>
    <property type="match status" value="1"/>
</dbReference>
<dbReference type="Gene3D" id="3.30.43.10">
    <property type="entry name" value="Uridine Diphospho-n-acetylenolpyruvylglucosamine Reductase, domain 2"/>
    <property type="match status" value="1"/>
</dbReference>
<evidence type="ECO:0000256" key="2">
    <source>
        <dbReference type="ARBA" id="ARBA00005466"/>
    </source>
</evidence>
<reference evidence="7 8" key="1">
    <citation type="submission" date="2018-01" db="EMBL/GenBank/DDBJ databases">
        <title>Whole genome analyses suggest that Burkholderia sensu lato contains two further novel genera in the rhizoxinica-symbiotica group Mycetohabitans gen. nov., and Trinickia gen. nov.: implications for the evolution of diazotrophy and nodulation in the Burkholderiaceae.</title>
        <authorList>
            <person name="Estrada-de los Santos P."/>
            <person name="Palmer M."/>
            <person name="Chavez-Ramirez B."/>
            <person name="Beukes C."/>
            <person name="Steenkamp E.T."/>
            <person name="Hirsch A.M."/>
            <person name="Manyaka P."/>
            <person name="Maluk M."/>
            <person name="Lafos M."/>
            <person name="Crook M."/>
            <person name="Gross E."/>
            <person name="Simon M.F."/>
            <person name="Bueno dos Reis Junior F."/>
            <person name="Poole P.S."/>
            <person name="Venter S.N."/>
            <person name="James E.K."/>
        </authorList>
    </citation>
    <scope>NUCLEOTIDE SEQUENCE [LARGE SCALE GENOMIC DNA]</scope>
    <source>
        <strain evidence="7 8">GP25-8</strain>
    </source>
</reference>
<evidence type="ECO:0000256" key="4">
    <source>
        <dbReference type="ARBA" id="ARBA00022827"/>
    </source>
</evidence>
<dbReference type="PANTHER" id="PTHR42973">
    <property type="entry name" value="BINDING OXIDOREDUCTASE, PUTATIVE (AFU_ORTHOLOGUE AFUA_1G17690)-RELATED"/>
    <property type="match status" value="1"/>
</dbReference>
<protein>
    <submittedName>
        <fullName evidence="7">FAD-linked oxidase</fullName>
    </submittedName>
</protein>
<dbReference type="PROSITE" id="PS51387">
    <property type="entry name" value="FAD_PCMH"/>
    <property type="match status" value="1"/>
</dbReference>
<dbReference type="EMBL" id="PNYB01000020">
    <property type="protein sequence ID" value="PMS19897.1"/>
    <property type="molecule type" value="Genomic_DNA"/>
</dbReference>
<evidence type="ECO:0000256" key="1">
    <source>
        <dbReference type="ARBA" id="ARBA00001974"/>
    </source>
</evidence>
<evidence type="ECO:0000256" key="5">
    <source>
        <dbReference type="ARBA" id="ARBA00023002"/>
    </source>
</evidence>
<dbReference type="Gene3D" id="3.40.462.20">
    <property type="match status" value="1"/>
</dbReference>
<feature type="domain" description="FAD-binding PCMH-type" evidence="6">
    <location>
        <begin position="39"/>
        <end position="209"/>
    </location>
</feature>
<dbReference type="Pfam" id="PF01565">
    <property type="entry name" value="FAD_binding_4"/>
    <property type="match status" value="1"/>
</dbReference>
<keyword evidence="8" id="KW-1185">Reference proteome</keyword>
<dbReference type="GO" id="GO:0071949">
    <property type="term" value="F:FAD binding"/>
    <property type="evidence" value="ECO:0007669"/>
    <property type="project" value="InterPro"/>
</dbReference>
<sequence>MAELASSAIETLKGAIRGQVLQSGEPGYDEARRIWNAAIDRRPGVIVRCAGVADVREAVRFAREHDLLLAVRGGGHNIAGSAVCVGGLMIDLTPMKSVRIDPVGLRAYVEPGVTLGEFDHEAQAFGLATPLGINSTTGVAGLTLGGGFGWLSRKYGMSVDNLVAADIVTADGALVHAHAQNEPDLLWAIRGGGGNFGVVTMFEFALHQVGPQIYGGLFVLPLEQAPDALRKYDAAIDAMPDELSIWAVMRLAPPLPFLPVDMHGKPVLVFALCYTGPVEEGERATNIVREFGAPCGTHLGPMPYTAWQKTFDPLLAPGCRNYWKSHNFSELPQGLLDAAMDAIARLPTGQCEIFFGQLGGATCRVPRDATAYCSRDAKYVMNVHARWDDPNDDTRCTEWARAFFAASAPFALGSVYVNFLTQEEGARVGAAYGPNYERLVAVKSRFDPGNVFRHNQNIKPSAA</sequence>
<dbReference type="InterPro" id="IPR050416">
    <property type="entry name" value="FAD-linked_Oxidoreductase"/>
</dbReference>
<gene>
    <name evidence="7" type="ORF">C0Z19_20755</name>
</gene>